<gene>
    <name evidence="2" type="ORF">Cadr_000017055</name>
</gene>
<keyword evidence="3" id="KW-1185">Reference proteome</keyword>
<reference evidence="2 3" key="1">
    <citation type="journal article" date="2019" name="Mol. Ecol. Resour.">
        <title>Improving Illumina assemblies with Hi-C and long reads: an example with the North African dromedary.</title>
        <authorList>
            <person name="Elbers J.P."/>
            <person name="Rogers M.F."/>
            <person name="Perelman P.L."/>
            <person name="Proskuryakova A.A."/>
            <person name="Serdyukova N.A."/>
            <person name="Johnson W.E."/>
            <person name="Horin P."/>
            <person name="Corander J."/>
            <person name="Murphy D."/>
            <person name="Burger P.A."/>
        </authorList>
    </citation>
    <scope>NUCLEOTIDE SEQUENCE [LARGE SCALE GENOMIC DNA]</scope>
    <source>
        <strain evidence="2">Drom800</strain>
        <tissue evidence="2">Blood</tissue>
    </source>
</reference>
<evidence type="ECO:0000256" key="1">
    <source>
        <dbReference type="SAM" id="MobiDB-lite"/>
    </source>
</evidence>
<dbReference type="AlphaFoldDB" id="A0A5N4DED3"/>
<dbReference type="EMBL" id="JWIN03000012">
    <property type="protein sequence ID" value="KAB1269502.1"/>
    <property type="molecule type" value="Genomic_DNA"/>
</dbReference>
<name>A0A5N4DED3_CAMDR</name>
<feature type="region of interest" description="Disordered" evidence="1">
    <location>
        <begin position="1"/>
        <end position="21"/>
    </location>
</feature>
<protein>
    <submittedName>
        <fullName evidence="2">Uncharacterized protein</fullName>
    </submittedName>
</protein>
<accession>A0A5N4DED3</accession>
<comment type="caution">
    <text evidence="2">The sequence shown here is derived from an EMBL/GenBank/DDBJ whole genome shotgun (WGS) entry which is preliminary data.</text>
</comment>
<evidence type="ECO:0000313" key="3">
    <source>
        <dbReference type="Proteomes" id="UP000299084"/>
    </source>
</evidence>
<evidence type="ECO:0000313" key="2">
    <source>
        <dbReference type="EMBL" id="KAB1269502.1"/>
    </source>
</evidence>
<proteinExistence type="predicted"/>
<sequence length="58" mass="6168">MKKRDGLVGWGGGELIEEHGEVPPSLPEAIIENKRPSSGCQVAAVLPGECQGPWGRPF</sequence>
<dbReference type="Proteomes" id="UP000299084">
    <property type="component" value="Unassembled WGS sequence"/>
</dbReference>
<organism evidence="2 3">
    <name type="scientific">Camelus dromedarius</name>
    <name type="common">Dromedary</name>
    <name type="synonym">Arabian camel</name>
    <dbReference type="NCBI Taxonomy" id="9838"/>
    <lineage>
        <taxon>Eukaryota</taxon>
        <taxon>Metazoa</taxon>
        <taxon>Chordata</taxon>
        <taxon>Craniata</taxon>
        <taxon>Vertebrata</taxon>
        <taxon>Euteleostomi</taxon>
        <taxon>Mammalia</taxon>
        <taxon>Eutheria</taxon>
        <taxon>Laurasiatheria</taxon>
        <taxon>Artiodactyla</taxon>
        <taxon>Tylopoda</taxon>
        <taxon>Camelidae</taxon>
        <taxon>Camelus</taxon>
    </lineage>
</organism>